<name>A0AA48RC60_9ZZZZ</name>
<proteinExistence type="predicted"/>
<dbReference type="EMBL" id="OY288114">
    <property type="protein sequence ID" value="CAJ0892629.1"/>
    <property type="molecule type" value="Genomic_DNA"/>
</dbReference>
<protein>
    <submittedName>
        <fullName evidence="1">Uncharacterized protein</fullName>
    </submittedName>
</protein>
<reference evidence="1" key="1">
    <citation type="submission" date="2023-07" db="EMBL/GenBank/DDBJ databases">
        <authorList>
            <person name="Pelsma A.J. K."/>
        </authorList>
    </citation>
    <scope>NUCLEOTIDE SEQUENCE</scope>
</reference>
<sequence length="74" mass="7827">MRLMIASFIAAMTVVFAGQAFAIEKKPCGPGEQEVMAKDRTTMCVKAYGARPESKGEVASQCSPSASASTNPKR</sequence>
<gene>
    <name evidence="1" type="ORF">AMST5_04236</name>
</gene>
<organism evidence="1">
    <name type="scientific">freshwater sediment metagenome</name>
    <dbReference type="NCBI Taxonomy" id="556182"/>
    <lineage>
        <taxon>unclassified sequences</taxon>
        <taxon>metagenomes</taxon>
        <taxon>ecological metagenomes</taxon>
    </lineage>
</organism>
<accession>A0AA48RC60</accession>
<evidence type="ECO:0000313" key="1">
    <source>
        <dbReference type="EMBL" id="CAJ0892629.1"/>
    </source>
</evidence>
<dbReference type="AlphaFoldDB" id="A0AA48RC60"/>